<accession>A0A5B0W8Z8</accession>
<name>A0A5B0W8Z8_9GAMM</name>
<sequence>MIDDKGQILGIPGEAISYAAYLTLATEIGGGDVKGAAVSTLAAELAAITLDKTFNDMMAIQAPKRC</sequence>
<dbReference type="Proteomes" id="UP000322184">
    <property type="component" value="Unassembled WGS sequence"/>
</dbReference>
<proteinExistence type="predicted"/>
<gene>
    <name evidence="1" type="ORF">F0L16_16370</name>
</gene>
<comment type="caution">
    <text evidence="1">The sequence shown here is derived from an EMBL/GenBank/DDBJ whole genome shotgun (WGS) entry which is preliminary data.</text>
</comment>
<dbReference type="EMBL" id="VTUW01000035">
    <property type="protein sequence ID" value="KAA1183182.1"/>
    <property type="molecule type" value="Genomic_DNA"/>
</dbReference>
<protein>
    <submittedName>
        <fullName evidence="1">Uncharacterized protein</fullName>
    </submittedName>
</protein>
<evidence type="ECO:0000313" key="1">
    <source>
        <dbReference type="EMBL" id="KAA1183182.1"/>
    </source>
</evidence>
<organism evidence="1 2">
    <name type="scientific">Photorhabdus heterorhabditis</name>
    <dbReference type="NCBI Taxonomy" id="880156"/>
    <lineage>
        <taxon>Bacteria</taxon>
        <taxon>Pseudomonadati</taxon>
        <taxon>Pseudomonadota</taxon>
        <taxon>Gammaproteobacteria</taxon>
        <taxon>Enterobacterales</taxon>
        <taxon>Morganellaceae</taxon>
        <taxon>Photorhabdus</taxon>
    </lineage>
</organism>
<dbReference type="STRING" id="880156.AM629_21055"/>
<dbReference type="AlphaFoldDB" id="A0A5B0W8Z8"/>
<reference evidence="1 2" key="1">
    <citation type="submission" date="2019-09" db="EMBL/GenBank/DDBJ databases">
        <title>Whole genome sequence of Photorhabdus heterorhabditis strain ETL (Enterobacteriales: Enterobacteriaceae) a bacterial symbiont of Heterorhabditis zealandica strain ETL (Rhabditida: Heterorhabditidae).</title>
        <authorList>
            <person name="Lulamba T.E."/>
            <person name="Serepa-Dlamini M.H."/>
        </authorList>
    </citation>
    <scope>NUCLEOTIDE SEQUENCE [LARGE SCALE GENOMIC DNA]</scope>
    <source>
        <strain evidence="1 2">ETL</strain>
    </source>
</reference>
<dbReference type="RefSeq" id="WP_149617210.1">
    <property type="nucleotide sequence ID" value="NZ_CAWPFF010000076.1"/>
</dbReference>
<evidence type="ECO:0000313" key="2">
    <source>
        <dbReference type="Proteomes" id="UP000322184"/>
    </source>
</evidence>